<proteinExistence type="predicted"/>
<organism evidence="1 2">
    <name type="scientific">Armillaria solidipes</name>
    <dbReference type="NCBI Taxonomy" id="1076256"/>
    <lineage>
        <taxon>Eukaryota</taxon>
        <taxon>Fungi</taxon>
        <taxon>Dikarya</taxon>
        <taxon>Basidiomycota</taxon>
        <taxon>Agaricomycotina</taxon>
        <taxon>Agaricomycetes</taxon>
        <taxon>Agaricomycetidae</taxon>
        <taxon>Agaricales</taxon>
        <taxon>Marasmiineae</taxon>
        <taxon>Physalacriaceae</taxon>
        <taxon>Armillaria</taxon>
    </lineage>
</organism>
<keyword evidence="2" id="KW-1185">Reference proteome</keyword>
<dbReference type="InterPro" id="IPR021109">
    <property type="entry name" value="Peptidase_aspartic_dom_sf"/>
</dbReference>
<name>A0A2H3BWP4_9AGAR</name>
<dbReference type="CDD" id="cd00303">
    <property type="entry name" value="retropepsin_like"/>
    <property type="match status" value="1"/>
</dbReference>
<sequence>MFGNLQWEDRDDSTHIEPKTYPALQRNSSIVRDVSRVVPRPIVVIVQINSRECRALIDTGSLGDFMSTQVADQLKVFKTHFPSPMPLHLAVQGSQSKVVCGTKVNFQYQNINAPHYFDICNLAGYDIVLDNVRVGLNPTTVEIGSSTALPMSGDSVKEVRSQAMTMFDDLLDKARADLREYAEPICKTASETPLPPLRAINHKIPLIDEHKIYPWRPSRCPEAFRSQWDAKRRDYLASGRWKITSAGNTVPMLLIPKVGKQKHLLRTVSSWMFTLTIL</sequence>
<reference evidence="2" key="1">
    <citation type="journal article" date="2017" name="Nat. Ecol. Evol.">
        <title>Genome expansion and lineage-specific genetic innovations in the forest pathogenic fungi Armillaria.</title>
        <authorList>
            <person name="Sipos G."/>
            <person name="Prasanna A.N."/>
            <person name="Walter M.C."/>
            <person name="O'Connor E."/>
            <person name="Balint B."/>
            <person name="Krizsan K."/>
            <person name="Kiss B."/>
            <person name="Hess J."/>
            <person name="Varga T."/>
            <person name="Slot J."/>
            <person name="Riley R."/>
            <person name="Boka B."/>
            <person name="Rigling D."/>
            <person name="Barry K."/>
            <person name="Lee J."/>
            <person name="Mihaltcheva S."/>
            <person name="LaButti K."/>
            <person name="Lipzen A."/>
            <person name="Waldron R."/>
            <person name="Moloney N.M."/>
            <person name="Sperisen C."/>
            <person name="Kredics L."/>
            <person name="Vagvoelgyi C."/>
            <person name="Patrignani A."/>
            <person name="Fitzpatrick D."/>
            <person name="Nagy I."/>
            <person name="Doyle S."/>
            <person name="Anderson J.B."/>
            <person name="Grigoriev I.V."/>
            <person name="Gueldener U."/>
            <person name="Muensterkoetter M."/>
            <person name="Nagy L.G."/>
        </authorList>
    </citation>
    <scope>NUCLEOTIDE SEQUENCE [LARGE SCALE GENOMIC DNA]</scope>
    <source>
        <strain evidence="2">28-4</strain>
    </source>
</reference>
<dbReference type="EMBL" id="KZ293433">
    <property type="protein sequence ID" value="PBK68323.1"/>
    <property type="molecule type" value="Genomic_DNA"/>
</dbReference>
<evidence type="ECO:0008006" key="3">
    <source>
        <dbReference type="Google" id="ProtNLM"/>
    </source>
</evidence>
<gene>
    <name evidence="1" type="ORF">ARMSODRAFT_988802</name>
</gene>
<accession>A0A2H3BWP4</accession>
<dbReference type="Gene3D" id="2.40.70.10">
    <property type="entry name" value="Acid Proteases"/>
    <property type="match status" value="1"/>
</dbReference>
<dbReference type="Proteomes" id="UP000218334">
    <property type="component" value="Unassembled WGS sequence"/>
</dbReference>
<evidence type="ECO:0000313" key="1">
    <source>
        <dbReference type="EMBL" id="PBK68323.1"/>
    </source>
</evidence>
<protein>
    <recommendedName>
        <fullName evidence="3">Aspartic peptidase DDI1-type domain-containing protein</fullName>
    </recommendedName>
</protein>
<evidence type="ECO:0000313" key="2">
    <source>
        <dbReference type="Proteomes" id="UP000218334"/>
    </source>
</evidence>
<dbReference type="STRING" id="1076256.A0A2H3BWP4"/>
<dbReference type="AlphaFoldDB" id="A0A2H3BWP4"/>